<protein>
    <submittedName>
        <fullName evidence="3">Uncharacterized protein</fullName>
    </submittedName>
</protein>
<evidence type="ECO:0000313" key="4">
    <source>
        <dbReference type="Proteomes" id="UP000193689"/>
    </source>
</evidence>
<dbReference type="InParanoid" id="A0A1Y2DA83"/>
<dbReference type="OrthoDB" id="5428055at2759"/>
<keyword evidence="2" id="KW-1133">Transmembrane helix</keyword>
<gene>
    <name evidence="3" type="ORF">BCR38DRAFT_356042</name>
</gene>
<evidence type="ECO:0000256" key="2">
    <source>
        <dbReference type="SAM" id="Phobius"/>
    </source>
</evidence>
<keyword evidence="4" id="KW-1185">Reference proteome</keyword>
<reference evidence="3 4" key="1">
    <citation type="submission" date="2016-07" db="EMBL/GenBank/DDBJ databases">
        <title>Pervasive Adenine N6-methylation of Active Genes in Fungi.</title>
        <authorList>
            <consortium name="DOE Joint Genome Institute"/>
            <person name="Mondo S.J."/>
            <person name="Dannebaum R.O."/>
            <person name="Kuo R.C."/>
            <person name="Labutti K."/>
            <person name="Haridas S."/>
            <person name="Kuo A."/>
            <person name="Salamov A."/>
            <person name="Ahrendt S.R."/>
            <person name="Lipzen A."/>
            <person name="Sullivan W."/>
            <person name="Andreopoulos W.B."/>
            <person name="Clum A."/>
            <person name="Lindquist E."/>
            <person name="Daum C."/>
            <person name="Ramamoorthy G.K."/>
            <person name="Gryganskyi A."/>
            <person name="Culley D."/>
            <person name="Magnuson J.K."/>
            <person name="James T.Y."/>
            <person name="O'Malley M.A."/>
            <person name="Stajich J.E."/>
            <person name="Spatafora J.W."/>
            <person name="Visel A."/>
            <person name="Grigoriev I.V."/>
        </authorList>
    </citation>
    <scope>NUCLEOTIDE SEQUENCE [LARGE SCALE GENOMIC DNA]</scope>
    <source>
        <strain evidence="3 4">CBS 129021</strain>
    </source>
</reference>
<evidence type="ECO:0000313" key="3">
    <source>
        <dbReference type="EMBL" id="ORY56064.1"/>
    </source>
</evidence>
<feature type="transmembrane region" description="Helical" evidence="2">
    <location>
        <begin position="421"/>
        <end position="440"/>
    </location>
</feature>
<dbReference type="AlphaFoldDB" id="A0A1Y2DA83"/>
<organism evidence="3 4">
    <name type="scientific">Pseudomassariella vexata</name>
    <dbReference type="NCBI Taxonomy" id="1141098"/>
    <lineage>
        <taxon>Eukaryota</taxon>
        <taxon>Fungi</taxon>
        <taxon>Dikarya</taxon>
        <taxon>Ascomycota</taxon>
        <taxon>Pezizomycotina</taxon>
        <taxon>Sordariomycetes</taxon>
        <taxon>Xylariomycetidae</taxon>
        <taxon>Amphisphaeriales</taxon>
        <taxon>Pseudomassariaceae</taxon>
        <taxon>Pseudomassariella</taxon>
    </lineage>
</organism>
<comment type="caution">
    <text evidence="3">The sequence shown here is derived from an EMBL/GenBank/DDBJ whole genome shotgun (WGS) entry which is preliminary data.</text>
</comment>
<dbReference type="GeneID" id="63773210"/>
<dbReference type="STRING" id="1141098.A0A1Y2DA83"/>
<dbReference type="RefSeq" id="XP_040709910.1">
    <property type="nucleotide sequence ID" value="XM_040856998.1"/>
</dbReference>
<accession>A0A1Y2DA83</accession>
<feature type="transmembrane region" description="Helical" evidence="2">
    <location>
        <begin position="390"/>
        <end position="409"/>
    </location>
</feature>
<name>A0A1Y2DA83_9PEZI</name>
<feature type="compositionally biased region" description="Polar residues" evidence="1">
    <location>
        <begin position="374"/>
        <end position="383"/>
    </location>
</feature>
<dbReference type="EMBL" id="MCFJ01000024">
    <property type="protein sequence ID" value="ORY56064.1"/>
    <property type="molecule type" value="Genomic_DNA"/>
</dbReference>
<dbReference type="Proteomes" id="UP000193689">
    <property type="component" value="Unassembled WGS sequence"/>
</dbReference>
<keyword evidence="2" id="KW-0812">Transmembrane</keyword>
<sequence length="576" mass="64540">MNAELGSHSGDRKTATNIVATAPEIWIQDSEPYENADRLAQQILETATIYLIERTQDACTREAFRSAAELQARLDAGKITDSQRLIVVHGLPLNYVEVLRGELDIDAEFIEAHARRRSYRPSRRAAKIRSVSFDYPELVTSTGLQPTVSNEGRRLSDTAEADVMGNAPKCAISKSGDEAVFCRASLWISETTNVLFLDRPLWREPSSLIVKARQPFSVTRPCECTSSKQRAWHLDFVPGGKDVDSLQHRLWDALGEEILPRANLVECLSRIAFDHWIELLEVVSFETQRGSSDLPALFWQMQRSLESNLYACSFWETSSALRDYAQPDWKALLDRVERTAKLMIQLNPTVTTVRVPMRDLKTPKQPKKGDSTEKYGSSDSKANQQSLDRVSYLGGILLPISIVSGILSMGDTFGPYGDKFFVFWAVAMPLTLLTLLIIYADSIRKAEVWIEVAVGDQGSNPNTDVSPGPKPGMNLQPRIARITTPQLEQAIQFSYNESTPIENRVDEALANDEIPERQSEPELVVHQRFGHASHGQWKKEELGWLGAGKTILQIYKLKKTRGAPTGAARSRGWRVD</sequence>
<proteinExistence type="predicted"/>
<feature type="compositionally biased region" description="Basic and acidic residues" evidence="1">
    <location>
        <begin position="357"/>
        <end position="373"/>
    </location>
</feature>
<keyword evidence="2" id="KW-0472">Membrane</keyword>
<feature type="region of interest" description="Disordered" evidence="1">
    <location>
        <begin position="357"/>
        <end position="383"/>
    </location>
</feature>
<evidence type="ECO:0000256" key="1">
    <source>
        <dbReference type="SAM" id="MobiDB-lite"/>
    </source>
</evidence>